<sequence>MSPWQLSERAARGQGSQVFDVNYDEPTIANFARLNQMDGGRWVLLPMASISQSFVRFSERNLLPLLFKRSVLRKHIVDLFLPPAHLRTSVSNLCDGWLPHQGPRALISTLLTTVGRGRSNFKKPTSYQRSTKVWTLDQYRDHLKYIRDPSFTPSGYEEKGYLLRGSILTDGFRLLLVTHKLKELKGVRYKRMQNLPPPLTSTLDYFLSEVRNILKSKEIVGQLWNCDPKDIKVIGVDLGKAFTVGASALLPVETLAMDLDPPNVSATEMDLDPVGVSVASMDLDSPTPLTPTSASAIGAAIVSSPPKFHNLKAKQKALYQPTFKFRAWLREKKSLTEDGRPSIQEIETNAPPYRGANANFAAYANYMEQHQEALRAFYGKAFKKHQWESKKAREAEFATLVDQILKLVGGSIGKRRNPDDHVVIGIGLGQFSIKSGLSSLHETFSSYLIKR</sequence>
<gene>
    <name evidence="1" type="ORF">BGW38_007369</name>
</gene>
<name>A0A9P6FLG4_9FUNG</name>
<dbReference type="Proteomes" id="UP000780801">
    <property type="component" value="Unassembled WGS sequence"/>
</dbReference>
<protein>
    <submittedName>
        <fullName evidence="1">Uncharacterized protein</fullName>
    </submittedName>
</protein>
<dbReference type="OrthoDB" id="2436419at2759"/>
<keyword evidence="2" id="KW-1185">Reference proteome</keyword>
<dbReference type="EMBL" id="JAABOA010004854">
    <property type="protein sequence ID" value="KAF9577424.1"/>
    <property type="molecule type" value="Genomic_DNA"/>
</dbReference>
<organism evidence="1 2">
    <name type="scientific">Lunasporangiospora selenospora</name>
    <dbReference type="NCBI Taxonomy" id="979761"/>
    <lineage>
        <taxon>Eukaryota</taxon>
        <taxon>Fungi</taxon>
        <taxon>Fungi incertae sedis</taxon>
        <taxon>Mucoromycota</taxon>
        <taxon>Mortierellomycotina</taxon>
        <taxon>Mortierellomycetes</taxon>
        <taxon>Mortierellales</taxon>
        <taxon>Mortierellaceae</taxon>
        <taxon>Lunasporangiospora</taxon>
    </lineage>
</organism>
<evidence type="ECO:0000313" key="1">
    <source>
        <dbReference type="EMBL" id="KAF9577424.1"/>
    </source>
</evidence>
<evidence type="ECO:0000313" key="2">
    <source>
        <dbReference type="Proteomes" id="UP000780801"/>
    </source>
</evidence>
<dbReference type="AlphaFoldDB" id="A0A9P6FLG4"/>
<feature type="non-terminal residue" evidence="1">
    <location>
        <position position="451"/>
    </location>
</feature>
<accession>A0A9P6FLG4</accession>
<reference evidence="1" key="1">
    <citation type="journal article" date="2020" name="Fungal Divers.">
        <title>Resolving the Mortierellaceae phylogeny through synthesis of multi-gene phylogenetics and phylogenomics.</title>
        <authorList>
            <person name="Vandepol N."/>
            <person name="Liber J."/>
            <person name="Desiro A."/>
            <person name="Na H."/>
            <person name="Kennedy M."/>
            <person name="Barry K."/>
            <person name="Grigoriev I.V."/>
            <person name="Miller A.N."/>
            <person name="O'Donnell K."/>
            <person name="Stajich J.E."/>
            <person name="Bonito G."/>
        </authorList>
    </citation>
    <scope>NUCLEOTIDE SEQUENCE</scope>
    <source>
        <strain evidence="1">KOD1015</strain>
    </source>
</reference>
<comment type="caution">
    <text evidence="1">The sequence shown here is derived from an EMBL/GenBank/DDBJ whole genome shotgun (WGS) entry which is preliminary data.</text>
</comment>
<proteinExistence type="predicted"/>